<dbReference type="AlphaFoldDB" id="A0A5C3M3H4"/>
<accession>A0A5C3M3H4</accession>
<evidence type="ECO:0000313" key="3">
    <source>
        <dbReference type="Proteomes" id="UP000308652"/>
    </source>
</evidence>
<name>A0A5C3M3H4_9AGAR</name>
<keyword evidence="3" id="KW-1185">Reference proteome</keyword>
<proteinExistence type="predicted"/>
<dbReference type="Proteomes" id="UP000308652">
    <property type="component" value="Unassembled WGS sequence"/>
</dbReference>
<dbReference type="OrthoDB" id="3244737at2759"/>
<keyword evidence="1" id="KW-0175">Coiled coil</keyword>
<organism evidence="2 3">
    <name type="scientific">Crucibulum laeve</name>
    <dbReference type="NCBI Taxonomy" id="68775"/>
    <lineage>
        <taxon>Eukaryota</taxon>
        <taxon>Fungi</taxon>
        <taxon>Dikarya</taxon>
        <taxon>Basidiomycota</taxon>
        <taxon>Agaricomycotina</taxon>
        <taxon>Agaricomycetes</taxon>
        <taxon>Agaricomycetidae</taxon>
        <taxon>Agaricales</taxon>
        <taxon>Agaricineae</taxon>
        <taxon>Nidulariaceae</taxon>
        <taxon>Crucibulum</taxon>
    </lineage>
</organism>
<feature type="coiled-coil region" evidence="1">
    <location>
        <begin position="179"/>
        <end position="213"/>
    </location>
</feature>
<sequence>MADNQDENLDAECAWNEFITSTDLCRFGSASFRAHLNETTLNNFNNKLNSIMSSCASFLGGDADENSQNLASSELPKRINALKEEMESQRHAVEIISRRIVEKITDAADVHENLESDLTSAITKIPPSQDRARLASNDLLAATIEASLIKLSLILARARRALYQYSSTRASEETVSTALSIAHMRLKTEEEQMKKEERTLDKQLQEYEQLVMLVDDGGYKQVIEDWTRVKRETEECKRDLRRLGWTGD</sequence>
<evidence type="ECO:0000313" key="2">
    <source>
        <dbReference type="EMBL" id="TFK39979.1"/>
    </source>
</evidence>
<gene>
    <name evidence="2" type="ORF">BDQ12DRAFT_722174</name>
</gene>
<dbReference type="EMBL" id="ML213598">
    <property type="protein sequence ID" value="TFK39979.1"/>
    <property type="molecule type" value="Genomic_DNA"/>
</dbReference>
<protein>
    <submittedName>
        <fullName evidence="2">Uncharacterized protein</fullName>
    </submittedName>
</protein>
<reference evidence="2 3" key="1">
    <citation type="journal article" date="2019" name="Nat. Ecol. Evol.">
        <title>Megaphylogeny resolves global patterns of mushroom evolution.</title>
        <authorList>
            <person name="Varga T."/>
            <person name="Krizsan K."/>
            <person name="Foldi C."/>
            <person name="Dima B."/>
            <person name="Sanchez-Garcia M."/>
            <person name="Sanchez-Ramirez S."/>
            <person name="Szollosi G.J."/>
            <person name="Szarkandi J.G."/>
            <person name="Papp V."/>
            <person name="Albert L."/>
            <person name="Andreopoulos W."/>
            <person name="Angelini C."/>
            <person name="Antonin V."/>
            <person name="Barry K.W."/>
            <person name="Bougher N.L."/>
            <person name="Buchanan P."/>
            <person name="Buyck B."/>
            <person name="Bense V."/>
            <person name="Catcheside P."/>
            <person name="Chovatia M."/>
            <person name="Cooper J."/>
            <person name="Damon W."/>
            <person name="Desjardin D."/>
            <person name="Finy P."/>
            <person name="Geml J."/>
            <person name="Haridas S."/>
            <person name="Hughes K."/>
            <person name="Justo A."/>
            <person name="Karasinski D."/>
            <person name="Kautmanova I."/>
            <person name="Kiss B."/>
            <person name="Kocsube S."/>
            <person name="Kotiranta H."/>
            <person name="LaButti K.M."/>
            <person name="Lechner B.E."/>
            <person name="Liimatainen K."/>
            <person name="Lipzen A."/>
            <person name="Lukacs Z."/>
            <person name="Mihaltcheva S."/>
            <person name="Morgado L.N."/>
            <person name="Niskanen T."/>
            <person name="Noordeloos M.E."/>
            <person name="Ohm R.A."/>
            <person name="Ortiz-Santana B."/>
            <person name="Ovrebo C."/>
            <person name="Racz N."/>
            <person name="Riley R."/>
            <person name="Savchenko A."/>
            <person name="Shiryaev A."/>
            <person name="Soop K."/>
            <person name="Spirin V."/>
            <person name="Szebenyi C."/>
            <person name="Tomsovsky M."/>
            <person name="Tulloss R.E."/>
            <person name="Uehling J."/>
            <person name="Grigoriev I.V."/>
            <person name="Vagvolgyi C."/>
            <person name="Papp T."/>
            <person name="Martin F.M."/>
            <person name="Miettinen O."/>
            <person name="Hibbett D.S."/>
            <person name="Nagy L.G."/>
        </authorList>
    </citation>
    <scope>NUCLEOTIDE SEQUENCE [LARGE SCALE GENOMIC DNA]</scope>
    <source>
        <strain evidence="2 3">CBS 166.37</strain>
    </source>
</reference>
<evidence type="ECO:0000256" key="1">
    <source>
        <dbReference type="SAM" id="Coils"/>
    </source>
</evidence>